<name>A0ABX0TF75_9MICC</name>
<dbReference type="NCBIfam" id="TIGR02492">
    <property type="entry name" value="flgK_ends"/>
    <property type="match status" value="1"/>
</dbReference>
<sequence>MSTFGGLNTAYRGLTAAQQAINLAGQNIANATTPGYTRQRLEQSAIGAPSSVGLNPSIGQAGQGVSVDGIARLGNSFLDAGVRNTAAQTGFTGLRSTELQQLEDALQEPGPHGISTALHTFWASWQGVSNHPGEATPASVLLEAATTLSATVSSGYKALDAQWTRVRGEASTTVDELNAVAGRVAELNATIRSVLASGGSANELIDARNQMTEAIATLAGGTVRDNADGTADVVVGGNALVSGTSHRELKLAGQTTMGAAGQPVRLEWKDRPGVAVNLDGGQLAGAVSLLAPAAAGSKGQGTGGAIAEAAAAYNAFATQLMNDVNAVHRTGQTPNGTGNLDFFAITPGAPAALSLRVVPTNAAGIAAGAPGGGSLDGSIADAVAQVGSKPGAPDTFWNGVVAGIGMASRSAQQHSRLADAASASAVGQRSSSAAVSLDEENVALLASQHAYQAAARVMTAIDEALDVLINRTGLVGR</sequence>
<feature type="domain" description="Flagellar basal body rod protein N-terminal" evidence="8">
    <location>
        <begin position="7"/>
        <end position="37"/>
    </location>
</feature>
<dbReference type="InterPro" id="IPR001444">
    <property type="entry name" value="Flag_bb_rod_N"/>
</dbReference>
<evidence type="ECO:0000256" key="7">
    <source>
        <dbReference type="RuleBase" id="RU362065"/>
    </source>
</evidence>
<keyword evidence="6 7" id="KW-0975">Bacterial flagellum</keyword>
<keyword evidence="11" id="KW-0966">Cell projection</keyword>
<dbReference type="EMBL" id="JAAOZD010000002">
    <property type="protein sequence ID" value="NIJ00581.1"/>
    <property type="molecule type" value="Genomic_DNA"/>
</dbReference>
<evidence type="ECO:0000256" key="1">
    <source>
        <dbReference type="ARBA" id="ARBA00004365"/>
    </source>
</evidence>
<keyword evidence="11" id="KW-0969">Cilium</keyword>
<dbReference type="RefSeq" id="WP_167264330.1">
    <property type="nucleotide sequence ID" value="NZ_BAAAVO010000009.1"/>
</dbReference>
<evidence type="ECO:0000259" key="8">
    <source>
        <dbReference type="Pfam" id="PF00460"/>
    </source>
</evidence>
<keyword evidence="11" id="KW-0282">Flagellum</keyword>
<evidence type="ECO:0000259" key="9">
    <source>
        <dbReference type="Pfam" id="PF06429"/>
    </source>
</evidence>
<comment type="similarity">
    <text evidence="3 7">Belongs to the flagella basal body rod proteins family.</text>
</comment>
<evidence type="ECO:0000256" key="3">
    <source>
        <dbReference type="ARBA" id="ARBA00009677"/>
    </source>
</evidence>
<dbReference type="InterPro" id="IPR053927">
    <property type="entry name" value="FlgK_helical"/>
</dbReference>
<proteinExistence type="inferred from homology"/>
<dbReference type="SUPFAM" id="SSF64518">
    <property type="entry name" value="Phase 1 flagellin"/>
    <property type="match status" value="1"/>
</dbReference>
<protein>
    <recommendedName>
        <fullName evidence="4 7">Flagellar hook-associated protein 1</fullName>
        <shortName evidence="7">HAP1</shortName>
    </recommendedName>
</protein>
<dbReference type="Pfam" id="PF00460">
    <property type="entry name" value="Flg_bb_rod"/>
    <property type="match status" value="1"/>
</dbReference>
<feature type="domain" description="Flagellar basal-body/hook protein C-terminal" evidence="9">
    <location>
        <begin position="432"/>
        <end position="470"/>
    </location>
</feature>
<keyword evidence="5 7" id="KW-0964">Secreted</keyword>
<dbReference type="InterPro" id="IPR010930">
    <property type="entry name" value="Flg_bb/hook_C_dom"/>
</dbReference>
<dbReference type="Proteomes" id="UP000802392">
    <property type="component" value="Unassembled WGS sequence"/>
</dbReference>
<gene>
    <name evidence="7" type="primary">flgK</name>
    <name evidence="11" type="ORF">FHR86_000894</name>
</gene>
<comment type="subcellular location">
    <subcellularLocation>
        <location evidence="1 7">Bacterial flagellum</location>
    </subcellularLocation>
    <subcellularLocation>
        <location evidence="2 7">Secreted</location>
    </subcellularLocation>
</comment>
<comment type="caution">
    <text evidence="11">The sequence shown here is derived from an EMBL/GenBank/DDBJ whole genome shotgun (WGS) entry which is preliminary data.</text>
</comment>
<evidence type="ECO:0000259" key="10">
    <source>
        <dbReference type="Pfam" id="PF22638"/>
    </source>
</evidence>
<feature type="domain" description="Flagellar hook-associated protein FlgK helical" evidence="10">
    <location>
        <begin position="99"/>
        <end position="343"/>
    </location>
</feature>
<evidence type="ECO:0000313" key="11">
    <source>
        <dbReference type="EMBL" id="NIJ00581.1"/>
    </source>
</evidence>
<keyword evidence="12" id="KW-1185">Reference proteome</keyword>
<accession>A0ABX0TF75</accession>
<evidence type="ECO:0000256" key="4">
    <source>
        <dbReference type="ARBA" id="ARBA00016244"/>
    </source>
</evidence>
<evidence type="ECO:0000256" key="2">
    <source>
        <dbReference type="ARBA" id="ARBA00004613"/>
    </source>
</evidence>
<dbReference type="Pfam" id="PF22638">
    <property type="entry name" value="FlgK_D1"/>
    <property type="match status" value="1"/>
</dbReference>
<dbReference type="PANTHER" id="PTHR30033">
    <property type="entry name" value="FLAGELLAR HOOK-ASSOCIATED PROTEIN 1"/>
    <property type="match status" value="1"/>
</dbReference>
<organism evidence="11 12">
    <name type="scientific">Paenarthrobacter ilicis</name>
    <dbReference type="NCBI Taxonomy" id="43665"/>
    <lineage>
        <taxon>Bacteria</taxon>
        <taxon>Bacillati</taxon>
        <taxon>Actinomycetota</taxon>
        <taxon>Actinomycetes</taxon>
        <taxon>Micrococcales</taxon>
        <taxon>Micrococcaceae</taxon>
        <taxon>Paenarthrobacter</taxon>
    </lineage>
</organism>
<evidence type="ECO:0000256" key="5">
    <source>
        <dbReference type="ARBA" id="ARBA00022525"/>
    </source>
</evidence>
<dbReference type="PRINTS" id="PR01005">
    <property type="entry name" value="FLGHOOKAP1"/>
</dbReference>
<evidence type="ECO:0000256" key="6">
    <source>
        <dbReference type="ARBA" id="ARBA00023143"/>
    </source>
</evidence>
<dbReference type="PANTHER" id="PTHR30033:SF1">
    <property type="entry name" value="FLAGELLAR HOOK-ASSOCIATED PROTEIN 1"/>
    <property type="match status" value="1"/>
</dbReference>
<dbReference type="InterPro" id="IPR002371">
    <property type="entry name" value="FlgK"/>
</dbReference>
<reference evidence="11 12" key="1">
    <citation type="submission" date="2020-03" db="EMBL/GenBank/DDBJ databases">
        <title>Genomic Encyclopedia of Type Strains, Phase III (KMG-III): the genomes of soil and plant-associated and newly described type strains.</title>
        <authorList>
            <person name="Whitman W."/>
        </authorList>
    </citation>
    <scope>NUCLEOTIDE SEQUENCE [LARGE SCALE GENOMIC DNA]</scope>
    <source>
        <strain evidence="11 12">CECT 4207</strain>
    </source>
</reference>
<evidence type="ECO:0000313" key="12">
    <source>
        <dbReference type="Proteomes" id="UP000802392"/>
    </source>
</evidence>
<dbReference type="Pfam" id="PF06429">
    <property type="entry name" value="Flg_bbr_C"/>
    <property type="match status" value="1"/>
</dbReference>